<reference evidence="8" key="1">
    <citation type="submission" date="2017-05" db="EMBL/GenBank/DDBJ databases">
        <authorList>
            <person name="Sharma S."/>
            <person name="Sidhu C."/>
            <person name="Pinnaka A.K."/>
        </authorList>
    </citation>
    <scope>NUCLEOTIDE SEQUENCE [LARGE SCALE GENOMIC DNA]</scope>
    <source>
        <strain evidence="8">AK93</strain>
    </source>
</reference>
<dbReference type="OrthoDB" id="9815791at2"/>
<dbReference type="Gene3D" id="3.40.50.1970">
    <property type="match status" value="1"/>
</dbReference>
<evidence type="ECO:0000313" key="7">
    <source>
        <dbReference type="EMBL" id="RFA36057.1"/>
    </source>
</evidence>
<dbReference type="AlphaFoldDB" id="A0A3E0WVV0"/>
<organism evidence="7 8">
    <name type="scientific">Alkalilimnicola ehrlichii</name>
    <dbReference type="NCBI Taxonomy" id="351052"/>
    <lineage>
        <taxon>Bacteria</taxon>
        <taxon>Pseudomonadati</taxon>
        <taxon>Pseudomonadota</taxon>
        <taxon>Gammaproteobacteria</taxon>
        <taxon>Chromatiales</taxon>
        <taxon>Ectothiorhodospiraceae</taxon>
        <taxon>Alkalilimnicola</taxon>
    </lineage>
</organism>
<dbReference type="InterPro" id="IPR018211">
    <property type="entry name" value="ADH_Fe_CS"/>
</dbReference>
<dbReference type="InterPro" id="IPR056798">
    <property type="entry name" value="ADH_Fe_C"/>
</dbReference>
<sequence length="374" mass="39735">MTTLNYLTTTHFDFGITQRLGKELSRFGVERPLFITDEGVRAAGLLDKVLGNGGIETPSVFDQTPPNPTQQAVMAALEHYRADGCDGVVCVGGGSPIDLGKAVALLAGSGGDLERYDPMQGGAKHITKVAPLLAIPTTAGTGSEVSMGFVIVMDDGRKATFASPKLVPKVALCDPELTLGLPAHLTAATGMDAIAHCIEAVLSPVVNPPAEGVGLDGLWRAWRNIQRAVEDGSDREARWHMMMASTEGAMAFVKGLGAVHAMSHAAGRLPDLKLHHGTLNAVLLPAVLRFNKPVAEEKMERLAQAMGLPKDADLAEEIERMNASLKLPATLGEMGVTEAHLDDLVYYAVKDLAGRTNPRQASAEDYRALFEQAL</sequence>
<evidence type="ECO:0000259" key="6">
    <source>
        <dbReference type="Pfam" id="PF25137"/>
    </source>
</evidence>
<dbReference type="SUPFAM" id="SSF56796">
    <property type="entry name" value="Dehydroquinate synthase-like"/>
    <property type="match status" value="1"/>
</dbReference>
<dbReference type="InterPro" id="IPR039697">
    <property type="entry name" value="Alcohol_dehydrogenase_Fe"/>
</dbReference>
<dbReference type="InterPro" id="IPR001670">
    <property type="entry name" value="ADH_Fe/GldA"/>
</dbReference>
<accession>A0A3E0WVV0</accession>
<comment type="similarity">
    <text evidence="2">Belongs to the iron-containing alcohol dehydrogenase family.</text>
</comment>
<dbReference type="PANTHER" id="PTHR11496:SF102">
    <property type="entry name" value="ALCOHOL DEHYDROGENASE 4"/>
    <property type="match status" value="1"/>
</dbReference>
<keyword evidence="4" id="KW-0520">NAD</keyword>
<keyword evidence="3" id="KW-0560">Oxidoreductase</keyword>
<feature type="domain" description="Alcohol dehydrogenase iron-type/glycerol dehydrogenase GldA" evidence="5">
    <location>
        <begin position="10"/>
        <end position="175"/>
    </location>
</feature>
<comment type="caution">
    <text evidence="7">The sequence shown here is derived from an EMBL/GenBank/DDBJ whole genome shotgun (WGS) entry which is preliminary data.</text>
</comment>
<keyword evidence="8" id="KW-1185">Reference proteome</keyword>
<dbReference type="PANTHER" id="PTHR11496">
    <property type="entry name" value="ALCOHOL DEHYDROGENASE"/>
    <property type="match status" value="1"/>
</dbReference>
<feature type="domain" description="Fe-containing alcohol dehydrogenase-like C-terminal" evidence="6">
    <location>
        <begin position="186"/>
        <end position="373"/>
    </location>
</feature>
<evidence type="ECO:0000256" key="3">
    <source>
        <dbReference type="ARBA" id="ARBA00023002"/>
    </source>
</evidence>
<evidence type="ECO:0000313" key="8">
    <source>
        <dbReference type="Proteomes" id="UP000256763"/>
    </source>
</evidence>
<protein>
    <submittedName>
        <fullName evidence="7">4-hydroxybutyrate dehydrogenase</fullName>
    </submittedName>
</protein>
<dbReference type="EMBL" id="NFZW01000010">
    <property type="protein sequence ID" value="RFA36057.1"/>
    <property type="molecule type" value="Genomic_DNA"/>
</dbReference>
<dbReference type="Proteomes" id="UP000256763">
    <property type="component" value="Unassembled WGS sequence"/>
</dbReference>
<proteinExistence type="inferred from homology"/>
<dbReference type="GO" id="GO:0046872">
    <property type="term" value="F:metal ion binding"/>
    <property type="evidence" value="ECO:0007669"/>
    <property type="project" value="InterPro"/>
</dbReference>
<evidence type="ECO:0000256" key="4">
    <source>
        <dbReference type="ARBA" id="ARBA00023027"/>
    </source>
</evidence>
<dbReference type="Pfam" id="PF25137">
    <property type="entry name" value="ADH_Fe_C"/>
    <property type="match status" value="1"/>
</dbReference>
<evidence type="ECO:0000259" key="5">
    <source>
        <dbReference type="Pfam" id="PF00465"/>
    </source>
</evidence>
<dbReference type="Gene3D" id="1.20.1090.10">
    <property type="entry name" value="Dehydroquinate synthase-like - alpha domain"/>
    <property type="match status" value="1"/>
</dbReference>
<dbReference type="CDD" id="cd14861">
    <property type="entry name" value="Fe-ADH-like"/>
    <property type="match status" value="1"/>
</dbReference>
<comment type="cofactor">
    <cofactor evidence="1">
        <name>Fe cation</name>
        <dbReference type="ChEBI" id="CHEBI:24875"/>
    </cofactor>
</comment>
<name>A0A3E0WVV0_9GAMM</name>
<dbReference type="RefSeq" id="WP_116302205.1">
    <property type="nucleotide sequence ID" value="NZ_NFZV01000009.1"/>
</dbReference>
<gene>
    <name evidence="7" type="ORF">CAL65_11405</name>
</gene>
<dbReference type="PROSITE" id="PS00913">
    <property type="entry name" value="ADH_IRON_1"/>
    <property type="match status" value="1"/>
</dbReference>
<dbReference type="GO" id="GO:0004022">
    <property type="term" value="F:alcohol dehydrogenase (NAD+) activity"/>
    <property type="evidence" value="ECO:0007669"/>
    <property type="project" value="TreeGrafter"/>
</dbReference>
<evidence type="ECO:0000256" key="2">
    <source>
        <dbReference type="ARBA" id="ARBA00007358"/>
    </source>
</evidence>
<dbReference type="Pfam" id="PF00465">
    <property type="entry name" value="Fe-ADH"/>
    <property type="match status" value="1"/>
</dbReference>
<evidence type="ECO:0000256" key="1">
    <source>
        <dbReference type="ARBA" id="ARBA00001962"/>
    </source>
</evidence>
<dbReference type="FunFam" id="3.40.50.1970:FF:000003">
    <property type="entry name" value="Alcohol dehydrogenase, iron-containing"/>
    <property type="match status" value="1"/>
</dbReference>